<evidence type="ECO:0000313" key="3">
    <source>
        <dbReference type="Proteomes" id="UP000219972"/>
    </source>
</evidence>
<proteinExistence type="predicted"/>
<dbReference type="Proteomes" id="UP000219972">
    <property type="component" value="Unassembled WGS sequence"/>
</dbReference>
<keyword evidence="3" id="KW-1185">Reference proteome</keyword>
<dbReference type="EMBL" id="NWSL01000026">
    <property type="protein sequence ID" value="PDS48541.1"/>
    <property type="molecule type" value="Genomic_DNA"/>
</dbReference>
<sequence length="125" mass="12833">MALNKPPGGAVLAAAIAFLVGATGGYAINEVIGSGRQTDLEREVARLKNEASQKATTEVPSDEEASAALAKSGRSMRVSECRPRQTVPGVTCSGIIATTAGSFAGTSQPGVLSFAKIDGVWRQIQ</sequence>
<protein>
    <recommendedName>
        <fullName evidence="4">SH3 domain-containing protein</fullName>
    </recommendedName>
</protein>
<feature type="region of interest" description="Disordered" evidence="1">
    <location>
        <begin position="48"/>
        <end position="86"/>
    </location>
</feature>
<name>A0ABX4J276_9HYPH</name>
<comment type="caution">
    <text evidence="2">The sequence shown here is derived from an EMBL/GenBank/DDBJ whole genome shotgun (WGS) entry which is preliminary data.</text>
</comment>
<evidence type="ECO:0000256" key="1">
    <source>
        <dbReference type="SAM" id="MobiDB-lite"/>
    </source>
</evidence>
<reference evidence="2 3" key="1">
    <citation type="submission" date="2017-09" db="EMBL/GenBank/DDBJ databases">
        <title>Comparative genomics of rhizobia isolated from Phaseolus vulgaris in China.</title>
        <authorList>
            <person name="Tong W."/>
        </authorList>
    </citation>
    <scope>NUCLEOTIDE SEQUENCE [LARGE SCALE GENOMIC DNA]</scope>
    <source>
        <strain evidence="2 3">Y27</strain>
    </source>
</reference>
<evidence type="ECO:0000313" key="2">
    <source>
        <dbReference type="EMBL" id="PDS48541.1"/>
    </source>
</evidence>
<evidence type="ECO:0008006" key="4">
    <source>
        <dbReference type="Google" id="ProtNLM"/>
    </source>
</evidence>
<dbReference type="RefSeq" id="WP_097544768.1">
    <property type="nucleotide sequence ID" value="NZ_NWSL01000026.1"/>
</dbReference>
<organism evidence="2 3">
    <name type="scientific">Rhizobium anhuiense</name>
    <dbReference type="NCBI Taxonomy" id="1184720"/>
    <lineage>
        <taxon>Bacteria</taxon>
        <taxon>Pseudomonadati</taxon>
        <taxon>Pseudomonadota</taxon>
        <taxon>Alphaproteobacteria</taxon>
        <taxon>Hyphomicrobiales</taxon>
        <taxon>Rhizobiaceae</taxon>
        <taxon>Rhizobium/Agrobacterium group</taxon>
        <taxon>Rhizobium</taxon>
    </lineage>
</organism>
<gene>
    <name evidence="2" type="ORF">CO662_29075</name>
</gene>
<accession>A0ABX4J276</accession>